<comment type="caution">
    <text evidence="8">The sequence shown here is derived from an EMBL/GenBank/DDBJ whole genome shotgun (WGS) entry which is preliminary data.</text>
</comment>
<protein>
    <submittedName>
        <fullName evidence="8">Simple sugar transport system permease protein</fullName>
    </submittedName>
</protein>
<evidence type="ECO:0000256" key="3">
    <source>
        <dbReference type="ARBA" id="ARBA00022692"/>
    </source>
</evidence>
<sequence>MTPISSPPRATGPAAAAGTARAGLRSVLGAAARHHLAWPCLVLLALLGLNVVLTDGFLAVELKQGHLYGGLVDIARFGAPLILVALGMTLVIATGGIDLSVGSVVAIAGALACLHISGLDDQNSVAGVLTAVALALGLAVLLGVWNGLLVAVGGIQPIIATLVLMVAGRGVAQLITDGQIITINSAPYKLIGAGYWLTLPFCLIVAAAITALAALLTRRLALGLFIESVGGNAEASRLSGIRARGVLIVVYAFCGLCAGIAGLMISSNVSSADGNNAGLWIELDAILAVVIGGTSLSGGRFSLAGTVLGALIIQTLTTTIYAIGVPPETTLLFKALVVTAVCLIQSPAFRRRVFRRRGPRGGGAAAEARRDVPEEVTS</sequence>
<dbReference type="Proteomes" id="UP000319213">
    <property type="component" value="Unassembled WGS sequence"/>
</dbReference>
<keyword evidence="9" id="KW-1185">Reference proteome</keyword>
<evidence type="ECO:0000256" key="2">
    <source>
        <dbReference type="ARBA" id="ARBA00022475"/>
    </source>
</evidence>
<dbReference type="InterPro" id="IPR001851">
    <property type="entry name" value="ABC_transp_permease"/>
</dbReference>
<organism evidence="8 9">
    <name type="scientific">Thermopolyspora flexuosa</name>
    <dbReference type="NCBI Taxonomy" id="103836"/>
    <lineage>
        <taxon>Bacteria</taxon>
        <taxon>Bacillati</taxon>
        <taxon>Actinomycetota</taxon>
        <taxon>Actinomycetes</taxon>
        <taxon>Streptosporangiales</taxon>
        <taxon>Streptosporangiaceae</taxon>
        <taxon>Thermopolyspora</taxon>
    </lineage>
</organism>
<evidence type="ECO:0000256" key="6">
    <source>
        <dbReference type="SAM" id="MobiDB-lite"/>
    </source>
</evidence>
<proteinExistence type="predicted"/>
<feature type="region of interest" description="Disordered" evidence="6">
    <location>
        <begin position="358"/>
        <end position="378"/>
    </location>
</feature>
<evidence type="ECO:0000313" key="9">
    <source>
        <dbReference type="Proteomes" id="UP000319213"/>
    </source>
</evidence>
<dbReference type="EMBL" id="VFPQ01000001">
    <property type="protein sequence ID" value="TQM74995.1"/>
    <property type="molecule type" value="Genomic_DNA"/>
</dbReference>
<feature type="transmembrane region" description="Helical" evidence="7">
    <location>
        <begin position="246"/>
        <end position="265"/>
    </location>
</feature>
<feature type="transmembrane region" description="Helical" evidence="7">
    <location>
        <begin position="303"/>
        <end position="325"/>
    </location>
</feature>
<keyword evidence="4 7" id="KW-1133">Transmembrane helix</keyword>
<feature type="transmembrane region" description="Helical" evidence="7">
    <location>
        <begin position="74"/>
        <end position="92"/>
    </location>
</feature>
<keyword evidence="3 7" id="KW-0812">Transmembrane</keyword>
<keyword evidence="5 7" id="KW-0472">Membrane</keyword>
<feature type="transmembrane region" description="Helical" evidence="7">
    <location>
        <begin position="125"/>
        <end position="145"/>
    </location>
</feature>
<dbReference type="GO" id="GO:0022857">
    <property type="term" value="F:transmembrane transporter activity"/>
    <property type="evidence" value="ECO:0007669"/>
    <property type="project" value="InterPro"/>
</dbReference>
<dbReference type="OrthoDB" id="9808136at2"/>
<name>A0A543IWP6_9ACTN</name>
<dbReference type="GO" id="GO:0005886">
    <property type="term" value="C:plasma membrane"/>
    <property type="evidence" value="ECO:0007669"/>
    <property type="project" value="UniProtKB-SubCell"/>
</dbReference>
<keyword evidence="8" id="KW-0762">Sugar transport</keyword>
<gene>
    <name evidence="8" type="ORF">FHX40_1684</name>
</gene>
<evidence type="ECO:0000256" key="4">
    <source>
        <dbReference type="ARBA" id="ARBA00022989"/>
    </source>
</evidence>
<feature type="transmembrane region" description="Helical" evidence="7">
    <location>
        <begin position="331"/>
        <end position="349"/>
    </location>
</feature>
<evidence type="ECO:0000256" key="5">
    <source>
        <dbReference type="ARBA" id="ARBA00023136"/>
    </source>
</evidence>
<feature type="transmembrane region" description="Helical" evidence="7">
    <location>
        <begin position="99"/>
        <end position="119"/>
    </location>
</feature>
<comment type="subcellular location">
    <subcellularLocation>
        <location evidence="1">Cell membrane</location>
        <topology evidence="1">Multi-pass membrane protein</topology>
    </subcellularLocation>
</comment>
<dbReference type="CDD" id="cd06579">
    <property type="entry name" value="TM_PBP1_transp_AraH_like"/>
    <property type="match status" value="1"/>
</dbReference>
<evidence type="ECO:0000256" key="7">
    <source>
        <dbReference type="SAM" id="Phobius"/>
    </source>
</evidence>
<dbReference type="RefSeq" id="WP_142259079.1">
    <property type="nucleotide sequence ID" value="NZ_BMPV01000007.1"/>
</dbReference>
<dbReference type="PANTHER" id="PTHR32196:SF19">
    <property type="entry name" value="GALACTOFURANOSE TRANSPORTER PERMEASE PROTEIN YTFT"/>
    <property type="match status" value="1"/>
</dbReference>
<feature type="compositionally biased region" description="Basic and acidic residues" evidence="6">
    <location>
        <begin position="367"/>
        <end position="378"/>
    </location>
</feature>
<feature type="transmembrane region" description="Helical" evidence="7">
    <location>
        <begin position="195"/>
        <end position="216"/>
    </location>
</feature>
<evidence type="ECO:0000313" key="8">
    <source>
        <dbReference type="EMBL" id="TQM74995.1"/>
    </source>
</evidence>
<feature type="transmembrane region" description="Helical" evidence="7">
    <location>
        <begin position="277"/>
        <end position="296"/>
    </location>
</feature>
<feature type="transmembrane region" description="Helical" evidence="7">
    <location>
        <begin position="36"/>
        <end position="54"/>
    </location>
</feature>
<evidence type="ECO:0000256" key="1">
    <source>
        <dbReference type="ARBA" id="ARBA00004651"/>
    </source>
</evidence>
<reference evidence="8 9" key="1">
    <citation type="submission" date="2019-06" db="EMBL/GenBank/DDBJ databases">
        <title>Sequencing the genomes of 1000 actinobacteria strains.</title>
        <authorList>
            <person name="Klenk H.-P."/>
        </authorList>
    </citation>
    <scope>NUCLEOTIDE SEQUENCE [LARGE SCALE GENOMIC DNA]</scope>
    <source>
        <strain evidence="8 9">DSM 43186</strain>
    </source>
</reference>
<dbReference type="PANTHER" id="PTHR32196">
    <property type="entry name" value="ABC TRANSPORTER PERMEASE PROTEIN YPHD-RELATED-RELATED"/>
    <property type="match status" value="1"/>
</dbReference>
<dbReference type="AlphaFoldDB" id="A0A543IWP6"/>
<keyword evidence="2" id="KW-1003">Cell membrane</keyword>
<keyword evidence="8" id="KW-0813">Transport</keyword>
<accession>A0A543IWP6</accession>
<dbReference type="Pfam" id="PF02653">
    <property type="entry name" value="BPD_transp_2"/>
    <property type="match status" value="1"/>
</dbReference>